<dbReference type="Pfam" id="PF12982">
    <property type="entry name" value="DUF3866"/>
    <property type="match status" value="1"/>
</dbReference>
<dbReference type="EMBL" id="JBBIAA010000005">
    <property type="protein sequence ID" value="MEJ5944979.1"/>
    <property type="molecule type" value="Genomic_DNA"/>
</dbReference>
<gene>
    <name evidence="2" type="ORF">WDZ17_06675</name>
</gene>
<feature type="region of interest" description="Disordered" evidence="1">
    <location>
        <begin position="64"/>
        <end position="85"/>
    </location>
</feature>
<dbReference type="Proteomes" id="UP001387100">
    <property type="component" value="Unassembled WGS sequence"/>
</dbReference>
<sequence length="417" mass="42590">MAGDTHEGDQHEGDQHEGNQHEDAPRRAAVRRGTVHWRRGRVTAVVREWPGVREVAVRLDEALPRVGADPGTEPGTASDPAQAPSSVRATALVELVGAPEVGEEVLLSVSALARGLGTGGSAGVVAVPGRLPADPPPAPGHLVKARYTPLQAMVLGVDEQESPHHAALADADDLGGVPVVVADLHSALPAVLAGWRQARARAGLPGGRCVYVMTDGGALPAALSRAAAGLRAAGWLDAVVTTGQAFGGDHEAVTLHTGLLAARHVLAADLVVVAQGPGNLGTGTRWGFSGVACGEAVNAVATLGGRPVASLRVSGADARERHHGVSHHSLTAYGRVALARAEVVVPLLDGDLGRRVLAQAEPLEDRHRLVRVPVDGLDEALASSPVRLSTMGRGADVDATPFLAAAAAGRWAAGPVT</sequence>
<keyword evidence="3" id="KW-1185">Reference proteome</keyword>
<reference evidence="2 3" key="1">
    <citation type="journal article" date="2017" name="Int. J. Syst. Evol. Microbiol.">
        <title>Pseudokineococcus basanitobsidens sp. nov., isolated from volcanic rock.</title>
        <authorList>
            <person name="Lee D.W."/>
            <person name="Park M.Y."/>
            <person name="Kim J.J."/>
            <person name="Kim B.S."/>
        </authorList>
    </citation>
    <scope>NUCLEOTIDE SEQUENCE [LARGE SCALE GENOMIC DNA]</scope>
    <source>
        <strain evidence="2 3">DSM 103726</strain>
    </source>
</reference>
<comment type="caution">
    <text evidence="2">The sequence shown here is derived from an EMBL/GenBank/DDBJ whole genome shotgun (WGS) entry which is preliminary data.</text>
</comment>
<feature type="compositionally biased region" description="Basic and acidic residues" evidence="1">
    <location>
        <begin position="1"/>
        <end position="26"/>
    </location>
</feature>
<feature type="region of interest" description="Disordered" evidence="1">
    <location>
        <begin position="1"/>
        <end position="32"/>
    </location>
</feature>
<evidence type="ECO:0000313" key="2">
    <source>
        <dbReference type="EMBL" id="MEJ5944979.1"/>
    </source>
</evidence>
<accession>A0ABU8RIS9</accession>
<organism evidence="2 3">
    <name type="scientific">Pseudokineococcus basanitobsidens</name>
    <dbReference type="NCBI Taxonomy" id="1926649"/>
    <lineage>
        <taxon>Bacteria</taxon>
        <taxon>Bacillati</taxon>
        <taxon>Actinomycetota</taxon>
        <taxon>Actinomycetes</taxon>
        <taxon>Kineosporiales</taxon>
        <taxon>Kineosporiaceae</taxon>
        <taxon>Pseudokineococcus</taxon>
    </lineage>
</organism>
<evidence type="ECO:0000256" key="1">
    <source>
        <dbReference type="SAM" id="MobiDB-lite"/>
    </source>
</evidence>
<dbReference type="InterPro" id="IPR024479">
    <property type="entry name" value="DUF3866"/>
</dbReference>
<name>A0ABU8RIS9_9ACTN</name>
<protein>
    <submittedName>
        <fullName evidence="2">DUF3866 family protein</fullName>
    </submittedName>
</protein>
<proteinExistence type="predicted"/>
<evidence type="ECO:0000313" key="3">
    <source>
        <dbReference type="Proteomes" id="UP001387100"/>
    </source>
</evidence>